<evidence type="ECO:0008006" key="2">
    <source>
        <dbReference type="Google" id="ProtNLM"/>
    </source>
</evidence>
<organism evidence="1">
    <name type="scientific">Neobodo designis</name>
    <name type="common">Flagellated protozoan</name>
    <name type="synonym">Bodo designis</name>
    <dbReference type="NCBI Taxonomy" id="312471"/>
    <lineage>
        <taxon>Eukaryota</taxon>
        <taxon>Discoba</taxon>
        <taxon>Euglenozoa</taxon>
        <taxon>Kinetoplastea</taxon>
        <taxon>Metakinetoplastina</taxon>
        <taxon>Neobodonida</taxon>
        <taxon>Neobodo</taxon>
    </lineage>
</organism>
<name>A0A7S1QV27_NEODS</name>
<dbReference type="SUPFAM" id="SSF82199">
    <property type="entry name" value="SET domain"/>
    <property type="match status" value="1"/>
</dbReference>
<reference evidence="1" key="1">
    <citation type="submission" date="2021-01" db="EMBL/GenBank/DDBJ databases">
        <authorList>
            <person name="Corre E."/>
            <person name="Pelletier E."/>
            <person name="Niang G."/>
            <person name="Scheremetjew M."/>
            <person name="Finn R."/>
            <person name="Kale V."/>
            <person name="Holt S."/>
            <person name="Cochrane G."/>
            <person name="Meng A."/>
            <person name="Brown T."/>
            <person name="Cohen L."/>
        </authorList>
    </citation>
    <scope>NUCLEOTIDE SEQUENCE</scope>
    <source>
        <strain evidence="1">CCAP 1951/1</strain>
    </source>
</reference>
<dbReference type="Gene3D" id="3.90.1410.10">
    <property type="entry name" value="set domain protein methyltransferase, domain 1"/>
    <property type="match status" value="1"/>
</dbReference>
<accession>A0A7S1QV27</accession>
<sequence length="369" mass="41966">MAADRGCKFHVPTLVGVRRDGMRGLYIADGHEAKRNEPILTIPYRAFISSDRLQNEPGALPEATLEKIVELMEDEELVPVAPAIHLAVQQSHQMLRLPRNTRDVSNAAQRAMSAVARGETQTEAHKEALAAYEKVVNLYTENLMSWCRVVDDEDWNETHVQELYKPVLDQFQTNNYDDTLARFNKAIQRVHTKLNLDAKLEDVRRIARVVIARTEQVPLESDLSAPYVVRRLTKLKRSVLKQPTPRHGVVVPMVELINHSGRPNVAVRFGIYDGEPALRVQTIAPVGAARELCRHYNFAMDRSNAVFRYGFLPFEVASVPELSAWKNHYVDDIYPQLASQTAEEMEEERKVDAEVHRLENIFKNKKGGV</sequence>
<dbReference type="InterPro" id="IPR046341">
    <property type="entry name" value="SET_dom_sf"/>
</dbReference>
<gene>
    <name evidence="1" type="ORF">NDES1114_LOCUS31876</name>
</gene>
<dbReference type="EMBL" id="HBGF01047659">
    <property type="protein sequence ID" value="CAD9149194.1"/>
    <property type="molecule type" value="Transcribed_RNA"/>
</dbReference>
<evidence type="ECO:0000313" key="1">
    <source>
        <dbReference type="EMBL" id="CAD9149194.1"/>
    </source>
</evidence>
<dbReference type="AlphaFoldDB" id="A0A7S1QV27"/>
<protein>
    <recommendedName>
        <fullName evidence="2">SET domain-containing protein</fullName>
    </recommendedName>
</protein>
<proteinExistence type="predicted"/>